<comment type="caution">
    <text evidence="1">The sequence shown here is derived from an EMBL/GenBank/DDBJ whole genome shotgun (WGS) entry which is preliminary data.</text>
</comment>
<dbReference type="InterPro" id="IPR029058">
    <property type="entry name" value="AB_hydrolase_fold"/>
</dbReference>
<dbReference type="GO" id="GO:0004806">
    <property type="term" value="F:triacylglycerol lipase activity"/>
    <property type="evidence" value="ECO:0007669"/>
    <property type="project" value="InterPro"/>
</dbReference>
<dbReference type="SUPFAM" id="SSF53474">
    <property type="entry name" value="alpha/beta-Hydrolases"/>
    <property type="match status" value="1"/>
</dbReference>
<dbReference type="RefSeq" id="WP_007323313.1">
    <property type="nucleotide sequence ID" value="NZ_BAEE01000065.1"/>
</dbReference>
<dbReference type="Pfam" id="PF03583">
    <property type="entry name" value="LIP"/>
    <property type="match status" value="1"/>
</dbReference>
<dbReference type="GO" id="GO:0016042">
    <property type="term" value="P:lipid catabolic process"/>
    <property type="evidence" value="ECO:0007669"/>
    <property type="project" value="InterPro"/>
</dbReference>
<dbReference type="STRING" id="1073574.GOARA_065_00310"/>
<dbReference type="InterPro" id="IPR005152">
    <property type="entry name" value="Lipase_secreted"/>
</dbReference>
<keyword evidence="2" id="KW-1185">Reference proteome</keyword>
<sequence>MPAELFRSEDDPFYSAPPALASMSPGRVIRSRRVALAAFGKIPVGMRAWQLAYRTIDVHGAPDLAVTTILVPRGGGQGLLSFQCAIDGVSTRCLPSYALRRHSRAAGALSQVELPLILAALARGWAVSVPDHGGLRGHFGAAREPGYRALDAVRAALAFDRFGLAPDTPVGLWGYSGGGLATVWAAEVAGDYAPELNLVGAAAGSPVGDPRATFLRLNGGWFSGFPTVFIAGLRRAYPQLIPVFDRHLDRRFGEWLDDAANRTTLVALARLTRRDIRRHLRHGLDDLLAEPALASVLEQVRPGHTAPEMPLLIVQGLRDEVINAADVSALVGRYRAAGARLTYRLVPFGWHLPLEFATAPGALRWLGERRASATTDREPLAEMGEK</sequence>
<gene>
    <name evidence="1" type="ORF">GOARA_065_00310</name>
</gene>
<dbReference type="PIRSF" id="PIRSF029171">
    <property type="entry name" value="Esterase_LipA"/>
    <property type="match status" value="1"/>
</dbReference>
<proteinExistence type="predicted"/>
<reference evidence="1 2" key="1">
    <citation type="submission" date="2011-11" db="EMBL/GenBank/DDBJ databases">
        <title>Whole genome shotgun sequence of Gordonia araii NBRC 100433.</title>
        <authorList>
            <person name="Yoshida Y."/>
            <person name="Hosoyama A."/>
            <person name="Tsuchikane K."/>
            <person name="Katsumata H."/>
            <person name="Yamazaki S."/>
            <person name="Fujita N."/>
        </authorList>
    </citation>
    <scope>NUCLEOTIDE SEQUENCE [LARGE SCALE GENOMIC DNA]</scope>
    <source>
        <strain evidence="1 2">NBRC 100433</strain>
    </source>
</reference>
<dbReference type="PANTHER" id="PTHR34853">
    <property type="match status" value="1"/>
</dbReference>
<organism evidence="1 2">
    <name type="scientific">Gordonia araii NBRC 100433</name>
    <dbReference type="NCBI Taxonomy" id="1073574"/>
    <lineage>
        <taxon>Bacteria</taxon>
        <taxon>Bacillati</taxon>
        <taxon>Actinomycetota</taxon>
        <taxon>Actinomycetes</taxon>
        <taxon>Mycobacteriales</taxon>
        <taxon>Gordoniaceae</taxon>
        <taxon>Gordonia</taxon>
    </lineage>
</organism>
<dbReference type="Gene3D" id="1.10.260.130">
    <property type="match status" value="1"/>
</dbReference>
<name>G7H5W3_9ACTN</name>
<dbReference type="PANTHER" id="PTHR34853:SF1">
    <property type="entry name" value="LIPASE 5"/>
    <property type="match status" value="1"/>
</dbReference>
<evidence type="ECO:0000313" key="2">
    <source>
        <dbReference type="Proteomes" id="UP000035088"/>
    </source>
</evidence>
<evidence type="ECO:0000313" key="1">
    <source>
        <dbReference type="EMBL" id="GAB11238.1"/>
    </source>
</evidence>
<dbReference type="AlphaFoldDB" id="G7H5W3"/>
<accession>G7H5W3</accession>
<dbReference type="Proteomes" id="UP000035088">
    <property type="component" value="Unassembled WGS sequence"/>
</dbReference>
<dbReference type="OrthoDB" id="9798122at2"/>
<dbReference type="EMBL" id="BAEE01000065">
    <property type="protein sequence ID" value="GAB11238.1"/>
    <property type="molecule type" value="Genomic_DNA"/>
</dbReference>
<protein>
    <submittedName>
        <fullName evidence="1">Putative lipase</fullName>
    </submittedName>
</protein>
<dbReference type="Gene3D" id="3.40.50.1820">
    <property type="entry name" value="alpha/beta hydrolase"/>
    <property type="match status" value="1"/>
</dbReference>